<comment type="caution">
    <text evidence="1">The sequence shown here is derived from an EMBL/GenBank/DDBJ whole genome shotgun (WGS) entry which is preliminary data.</text>
</comment>
<dbReference type="Proteomes" id="UP000626982">
    <property type="component" value="Unassembled WGS sequence"/>
</dbReference>
<evidence type="ECO:0000313" key="2">
    <source>
        <dbReference type="Proteomes" id="UP000626982"/>
    </source>
</evidence>
<accession>A0ABQ2KB65</accession>
<dbReference type="EMBL" id="BMLM01000001">
    <property type="protein sequence ID" value="GGN78272.1"/>
    <property type="molecule type" value="Genomic_DNA"/>
</dbReference>
<name>A0ABQ2KB65_9MICO</name>
<reference evidence="2" key="1">
    <citation type="journal article" date="2019" name="Int. J. Syst. Evol. Microbiol.">
        <title>The Global Catalogue of Microorganisms (GCM) 10K type strain sequencing project: providing services to taxonomists for standard genome sequencing and annotation.</title>
        <authorList>
            <consortium name="The Broad Institute Genomics Platform"/>
            <consortium name="The Broad Institute Genome Sequencing Center for Infectious Disease"/>
            <person name="Wu L."/>
            <person name="Ma J."/>
        </authorList>
    </citation>
    <scope>NUCLEOTIDE SEQUENCE [LARGE SCALE GENOMIC DNA]</scope>
    <source>
        <strain evidence="2">CGMCC 1.6960</strain>
    </source>
</reference>
<protein>
    <submittedName>
        <fullName evidence="1">Uncharacterized protein</fullName>
    </submittedName>
</protein>
<organism evidence="1 2">
    <name type="scientific">Agrococcus terreus</name>
    <dbReference type="NCBI Taxonomy" id="574649"/>
    <lineage>
        <taxon>Bacteria</taxon>
        <taxon>Bacillati</taxon>
        <taxon>Actinomycetota</taxon>
        <taxon>Actinomycetes</taxon>
        <taxon>Micrococcales</taxon>
        <taxon>Microbacteriaceae</taxon>
        <taxon>Agrococcus</taxon>
    </lineage>
</organism>
<evidence type="ECO:0000313" key="1">
    <source>
        <dbReference type="EMBL" id="GGN78272.1"/>
    </source>
</evidence>
<proteinExistence type="predicted"/>
<keyword evidence="2" id="KW-1185">Reference proteome</keyword>
<gene>
    <name evidence="1" type="ORF">GCM10010968_03850</name>
</gene>
<sequence length="101" mass="10435">MAGLVLLDADDVDASRGELPEGARADRPEADDGHLRIVGALAAGHALDATRGPGARPHASVIERHRVPSAAASARDCATSQVPRAPWECIRGSGVALIVRI</sequence>